<evidence type="ECO:0000313" key="2">
    <source>
        <dbReference type="EMBL" id="ETL38333.1"/>
    </source>
</evidence>
<dbReference type="VEuPathDB" id="FungiDB:PPTG_08706"/>
<dbReference type="AlphaFoldDB" id="W2IY62"/>
<evidence type="ECO:0000256" key="1">
    <source>
        <dbReference type="SAM" id="MobiDB-lite"/>
    </source>
</evidence>
<gene>
    <name evidence="2" type="ORF">L916_10071</name>
</gene>
<reference evidence="2" key="1">
    <citation type="submission" date="2013-11" db="EMBL/GenBank/DDBJ databases">
        <title>The Genome Sequence of Phytophthora parasitica CJ05E6.</title>
        <authorList>
            <consortium name="The Broad Institute Genomics Platform"/>
            <person name="Russ C."/>
            <person name="Tyler B."/>
            <person name="Panabieres F."/>
            <person name="Shan W."/>
            <person name="Tripathy S."/>
            <person name="Grunwald N."/>
            <person name="Machado M."/>
            <person name="Johnson C.S."/>
            <person name="Arredondo F."/>
            <person name="Hong C."/>
            <person name="Coffey M."/>
            <person name="Young S.K."/>
            <person name="Zeng Q."/>
            <person name="Gargeya S."/>
            <person name="Fitzgerald M."/>
            <person name="Abouelleil A."/>
            <person name="Alvarado L."/>
            <person name="Chapman S.B."/>
            <person name="Gainer-Dewar J."/>
            <person name="Goldberg J."/>
            <person name="Griggs A."/>
            <person name="Gujja S."/>
            <person name="Hansen M."/>
            <person name="Howarth C."/>
            <person name="Imamovic A."/>
            <person name="Ireland A."/>
            <person name="Larimer J."/>
            <person name="McCowan C."/>
            <person name="Murphy C."/>
            <person name="Pearson M."/>
            <person name="Poon T.W."/>
            <person name="Priest M."/>
            <person name="Roberts A."/>
            <person name="Saif S."/>
            <person name="Shea T."/>
            <person name="Sykes S."/>
            <person name="Wortman J."/>
            <person name="Nusbaum C."/>
            <person name="Birren B."/>
        </authorList>
    </citation>
    <scope>NUCLEOTIDE SEQUENCE [LARGE SCALE GENOMIC DNA]</scope>
    <source>
        <strain evidence="2">CJ05E6</strain>
    </source>
</reference>
<sequence>MPFVVALQEQKALDNLWCVRCVTVVTKLPEVKQITEIPSRCRTVNRTLSLTPTRSLYSQPRQLSRHTRPVSSIAHCRKAVHWMKEHEVSNGNKGMFAKSVNKFPAIFNSATRAANLAKALDWWNKRYRIQKAEHGSVSISARRGGGGQRVSTKASGGRGRPRGS</sequence>
<protein>
    <submittedName>
        <fullName evidence="2">Uncharacterized protein</fullName>
    </submittedName>
</protein>
<feature type="region of interest" description="Disordered" evidence="1">
    <location>
        <begin position="138"/>
        <end position="164"/>
    </location>
</feature>
<dbReference type="EMBL" id="KI673301">
    <property type="protein sequence ID" value="ETL38333.1"/>
    <property type="molecule type" value="Genomic_DNA"/>
</dbReference>
<name>W2IY62_PHYNI</name>
<organism evidence="2">
    <name type="scientific">Phytophthora nicotianae</name>
    <name type="common">Potato buckeye rot agent</name>
    <name type="synonym">Phytophthora parasitica</name>
    <dbReference type="NCBI Taxonomy" id="4792"/>
    <lineage>
        <taxon>Eukaryota</taxon>
        <taxon>Sar</taxon>
        <taxon>Stramenopiles</taxon>
        <taxon>Oomycota</taxon>
        <taxon>Peronosporomycetes</taxon>
        <taxon>Peronosporales</taxon>
        <taxon>Peronosporaceae</taxon>
        <taxon>Phytophthora</taxon>
    </lineage>
</organism>
<dbReference type="Proteomes" id="UP000053864">
    <property type="component" value="Unassembled WGS sequence"/>
</dbReference>
<proteinExistence type="predicted"/>
<accession>W2IY62</accession>